<dbReference type="GO" id="GO:0099617">
    <property type="term" value="C:matrix side of mitochondrial inner membrane"/>
    <property type="evidence" value="ECO:0007669"/>
    <property type="project" value="EnsemblFungi"/>
</dbReference>
<dbReference type="HOGENOM" id="CLU_079415_0_0_1"/>
<accession>G8ZX60</accession>
<dbReference type="GO" id="GO:0097745">
    <property type="term" value="P:mitochondrial tRNA 5'-end processing"/>
    <property type="evidence" value="ECO:0007669"/>
    <property type="project" value="EnsemblFungi"/>
</dbReference>
<dbReference type="Proteomes" id="UP000005627">
    <property type="component" value="Chromosome 6"/>
</dbReference>
<organism evidence="7 8">
    <name type="scientific">Torulaspora delbrueckii</name>
    <name type="common">Yeast</name>
    <name type="synonym">Candida colliculosa</name>
    <dbReference type="NCBI Taxonomy" id="4950"/>
    <lineage>
        <taxon>Eukaryota</taxon>
        <taxon>Fungi</taxon>
        <taxon>Dikarya</taxon>
        <taxon>Ascomycota</taxon>
        <taxon>Saccharomycotina</taxon>
        <taxon>Saccharomycetes</taxon>
        <taxon>Saccharomycetales</taxon>
        <taxon>Saccharomycetaceae</taxon>
        <taxon>Torulaspora</taxon>
    </lineage>
</organism>
<dbReference type="InterPro" id="IPR031455">
    <property type="entry name" value="Gep5"/>
</dbReference>
<evidence type="ECO:0000313" key="8">
    <source>
        <dbReference type="Proteomes" id="UP000005627"/>
    </source>
</evidence>
<keyword evidence="4 6" id="KW-0496">Mitochondrion</keyword>
<dbReference type="EMBL" id="HE616747">
    <property type="protein sequence ID" value="CCE93204.1"/>
    <property type="molecule type" value="Genomic_DNA"/>
</dbReference>
<comment type="function">
    <text evidence="5 6">Essential for respiratory growth and required for maintenance of mtDNA. Required for cell survival in the absence of prohibitins.</text>
</comment>
<sequence length="280" mass="32435">MTQQLVQPLLKALEKLPLHSKTLDLLACKLKGDELKTVIIPLAKLVSNLESSRAETQRIKALESIIYHTHFVWGSPLPVHLKMFQSHYTDMLMHWPYERHRSILNMEKPRSTSLRYRWEDSSKTVLSMAEYSKNPWIEDNILSKKLTIIQRDLLFHSVFSHYLFLKANPRLCNNGRNLPIPIVEIPMRPLGNDIAVSRIKNLFKSKVAHTYRILAIENPVLSRGSENILSEIISDASSRKQRRLYQASCKRAYVMEYDDGEHGNELSLPHFRPSSLLLNI</sequence>
<reference evidence="7 8" key="1">
    <citation type="journal article" date="2011" name="Proc. Natl. Acad. Sci. U.S.A.">
        <title>Evolutionary erosion of yeast sex chromosomes by mating-type switching accidents.</title>
        <authorList>
            <person name="Gordon J.L."/>
            <person name="Armisen D."/>
            <person name="Proux-Wera E."/>
            <person name="Oheigeartaigh S.S."/>
            <person name="Byrne K.P."/>
            <person name="Wolfe K.H."/>
        </authorList>
    </citation>
    <scope>NUCLEOTIDE SEQUENCE [LARGE SCALE GENOMIC DNA]</scope>
    <source>
        <strain evidence="8">ATCC 10662 / CBS 1146 / NBRC 0425 / NCYC 2629 / NRRL Y-866</strain>
    </source>
</reference>
<evidence type="ECO:0000256" key="5">
    <source>
        <dbReference type="ARBA" id="ARBA00025061"/>
    </source>
</evidence>
<keyword evidence="8" id="KW-1185">Reference proteome</keyword>
<comment type="subcellular location">
    <subcellularLocation>
        <location evidence="1 6">Mitochondrion</location>
    </subcellularLocation>
</comment>
<dbReference type="GeneID" id="11501799"/>
<proteinExistence type="inferred from homology"/>
<dbReference type="FunCoup" id="G8ZX60">
    <property type="interactions" value="35"/>
</dbReference>
<evidence type="ECO:0000256" key="1">
    <source>
        <dbReference type="ARBA" id="ARBA00004173"/>
    </source>
</evidence>
<protein>
    <recommendedName>
        <fullName evidence="3 6">Genetic interactor of prohibitin 5, mitochondrial</fullName>
    </recommendedName>
</protein>
<dbReference type="InParanoid" id="G8ZX60"/>
<name>G8ZX60_TORDE</name>
<dbReference type="eggNOG" id="ENOG502S2Q8">
    <property type="taxonomic scope" value="Eukaryota"/>
</dbReference>
<gene>
    <name evidence="7" type="primary">TDEL0F03930</name>
    <name evidence="7" type="ORF">TDEL_0F03930</name>
</gene>
<evidence type="ECO:0000256" key="4">
    <source>
        <dbReference type="ARBA" id="ARBA00023128"/>
    </source>
</evidence>
<evidence type="ECO:0000256" key="3">
    <source>
        <dbReference type="ARBA" id="ARBA00018341"/>
    </source>
</evidence>
<evidence type="ECO:0000313" key="7">
    <source>
        <dbReference type="EMBL" id="CCE93204.1"/>
    </source>
</evidence>
<dbReference type="RefSeq" id="XP_003682415.1">
    <property type="nucleotide sequence ID" value="XM_003682367.1"/>
</dbReference>
<dbReference type="AlphaFoldDB" id="G8ZX60"/>
<evidence type="ECO:0000256" key="6">
    <source>
        <dbReference type="RuleBase" id="RU363007"/>
    </source>
</evidence>
<dbReference type="Pfam" id="PF17053">
    <property type="entry name" value="GEP5"/>
    <property type="match status" value="1"/>
</dbReference>
<dbReference type="KEGG" id="tdl:TDEL_0F03930"/>
<dbReference type="OrthoDB" id="4066262at2759"/>
<evidence type="ECO:0000256" key="2">
    <source>
        <dbReference type="ARBA" id="ARBA00008036"/>
    </source>
</evidence>
<comment type="similarity">
    <text evidence="2 6">Belongs to the GEP5 family.</text>
</comment>